<feature type="transmembrane region" description="Helical" evidence="12">
    <location>
        <begin position="253"/>
        <end position="271"/>
    </location>
</feature>
<accession>A0A9W6GH37</accession>
<evidence type="ECO:0000256" key="7">
    <source>
        <dbReference type="ARBA" id="ARBA00022688"/>
    </source>
</evidence>
<keyword evidence="10 12" id="KW-0472">Membrane</keyword>
<feature type="transmembrane region" description="Helical" evidence="12">
    <location>
        <begin position="156"/>
        <end position="176"/>
    </location>
</feature>
<feature type="transmembrane region" description="Helical" evidence="12">
    <location>
        <begin position="182"/>
        <end position="205"/>
    </location>
</feature>
<dbReference type="CDD" id="cd13959">
    <property type="entry name" value="PT_UbiA_COQ2"/>
    <property type="match status" value="1"/>
</dbReference>
<evidence type="ECO:0000256" key="12">
    <source>
        <dbReference type="SAM" id="Phobius"/>
    </source>
</evidence>
<dbReference type="InterPro" id="IPR039653">
    <property type="entry name" value="Prenyltransferase"/>
</dbReference>
<evidence type="ECO:0000256" key="8">
    <source>
        <dbReference type="ARBA" id="ARBA00022692"/>
    </source>
</evidence>
<dbReference type="Proteomes" id="UP001144297">
    <property type="component" value="Unassembled WGS sequence"/>
</dbReference>
<dbReference type="InterPro" id="IPR044878">
    <property type="entry name" value="UbiA_sf"/>
</dbReference>
<sequence>MTGKKFGMTRAGEMTICYNLFMSILNKAALYLKMIKIEHSVFALPFAFAGALLAAEGIPEIEKILWITVAMVTARASAFGFNRIIDRKIDALNPRTAQREIPAGKIKLWEAFLFTVVSLAVFIYSAWMLNPLCFKLSPVAIFILFIYSYTKRFTWACHFVLGLALALAPLGAWIAIKGSFDWEIIPMVLTVIFWLAGFDTLYALWDVEFDKKYGIYSIPRIFGVKKAIYFARLFHFIAWGFLAITGLIFKLNIFYWIGMALVALLFIREHSLVKPHDISKLDIAFFNMNGYISITVFIFTAMAILIKI</sequence>
<feature type="transmembrane region" description="Helical" evidence="12">
    <location>
        <begin position="64"/>
        <end position="85"/>
    </location>
</feature>
<evidence type="ECO:0000256" key="11">
    <source>
        <dbReference type="ARBA" id="ARBA00034524"/>
    </source>
</evidence>
<evidence type="ECO:0000256" key="10">
    <source>
        <dbReference type="ARBA" id="ARBA00023136"/>
    </source>
</evidence>
<dbReference type="FunFam" id="1.10.357.140:FF:000008">
    <property type="entry name" value="4-hydroxybenzoate octaprenyltransferase"/>
    <property type="match status" value="1"/>
</dbReference>
<dbReference type="PANTHER" id="PTHR11048:SF28">
    <property type="entry name" value="4-HYDROXYBENZOATE POLYPRENYLTRANSFERASE, MITOCHONDRIAL"/>
    <property type="match status" value="1"/>
</dbReference>
<dbReference type="InterPro" id="IPR006371">
    <property type="entry name" value="Polyprenyltransferase_UbiA-li"/>
</dbReference>
<protein>
    <recommendedName>
        <fullName evidence="11">4-hydroxybenzoate polyprenyltransferase</fullName>
        <ecNumber evidence="11">2.5.1.39</ecNumber>
    </recommendedName>
</protein>
<evidence type="ECO:0000313" key="13">
    <source>
        <dbReference type="EMBL" id="GLI53771.1"/>
    </source>
</evidence>
<dbReference type="Gene3D" id="1.20.120.1780">
    <property type="entry name" value="UbiA prenyltransferase"/>
    <property type="match status" value="1"/>
</dbReference>
<evidence type="ECO:0000256" key="4">
    <source>
        <dbReference type="ARBA" id="ARBA00022475"/>
    </source>
</evidence>
<dbReference type="Gene3D" id="1.10.357.140">
    <property type="entry name" value="UbiA prenyltransferase"/>
    <property type="match status" value="1"/>
</dbReference>
<keyword evidence="9 12" id="KW-1133">Transmembrane helix</keyword>
<comment type="caution">
    <text evidence="13">The sequence shown here is derived from an EMBL/GenBank/DDBJ whole genome shotgun (WGS) entry which is preliminary data.</text>
</comment>
<reference evidence="13" key="1">
    <citation type="submission" date="2022-12" db="EMBL/GenBank/DDBJ databases">
        <title>Reference genome sequencing for broad-spectrum identification of bacterial and archaeal isolates by mass spectrometry.</title>
        <authorList>
            <person name="Sekiguchi Y."/>
            <person name="Tourlousse D.M."/>
        </authorList>
    </citation>
    <scope>NUCLEOTIDE SEQUENCE</scope>
    <source>
        <strain evidence="13">TSL-P1</strain>
    </source>
</reference>
<feature type="transmembrane region" description="Helical" evidence="12">
    <location>
        <begin position="132"/>
        <end position="149"/>
    </location>
</feature>
<dbReference type="FunFam" id="1.20.120.1780:FF:000001">
    <property type="entry name" value="4-hydroxybenzoate octaprenyltransferase"/>
    <property type="match status" value="1"/>
</dbReference>
<dbReference type="GO" id="GO:0005886">
    <property type="term" value="C:plasma membrane"/>
    <property type="evidence" value="ECO:0007669"/>
    <property type="project" value="TreeGrafter"/>
</dbReference>
<comment type="similarity">
    <text evidence="3">Belongs to the UbiA prenyltransferase family.</text>
</comment>
<organism evidence="13 14">
    <name type="scientific">Thermodesulfovibrio yellowstonii</name>
    <dbReference type="NCBI Taxonomy" id="28262"/>
    <lineage>
        <taxon>Bacteria</taxon>
        <taxon>Pseudomonadati</taxon>
        <taxon>Nitrospirota</taxon>
        <taxon>Thermodesulfovibrionia</taxon>
        <taxon>Thermodesulfovibrionales</taxon>
        <taxon>Thermodesulfovibrionaceae</taxon>
        <taxon>Thermodesulfovibrio</taxon>
    </lineage>
</organism>
<dbReference type="PANTHER" id="PTHR11048">
    <property type="entry name" value="PRENYLTRANSFERASES"/>
    <property type="match status" value="1"/>
</dbReference>
<dbReference type="GO" id="GO:0008412">
    <property type="term" value="F:4-hydroxybenzoate polyprenyltransferase activity"/>
    <property type="evidence" value="ECO:0007669"/>
    <property type="project" value="UniProtKB-EC"/>
</dbReference>
<dbReference type="GO" id="GO:0006744">
    <property type="term" value="P:ubiquinone biosynthetic process"/>
    <property type="evidence" value="ECO:0007669"/>
    <property type="project" value="UniProtKB-KW"/>
</dbReference>
<dbReference type="NCBIfam" id="TIGR01475">
    <property type="entry name" value="ubiA_other"/>
    <property type="match status" value="1"/>
</dbReference>
<feature type="transmembrane region" description="Helical" evidence="12">
    <location>
        <begin position="226"/>
        <end position="247"/>
    </location>
</feature>
<dbReference type="EC" id="2.5.1.39" evidence="11"/>
<keyword evidence="4" id="KW-1003">Cell membrane</keyword>
<evidence type="ECO:0000256" key="1">
    <source>
        <dbReference type="ARBA" id="ARBA00001946"/>
    </source>
</evidence>
<dbReference type="InterPro" id="IPR000537">
    <property type="entry name" value="UbiA_prenyltransferase"/>
</dbReference>
<keyword evidence="6" id="KW-0808">Transferase</keyword>
<evidence type="ECO:0000256" key="2">
    <source>
        <dbReference type="ARBA" id="ARBA00004141"/>
    </source>
</evidence>
<comment type="cofactor">
    <cofactor evidence="1">
        <name>Mg(2+)</name>
        <dbReference type="ChEBI" id="CHEBI:18420"/>
    </cofactor>
</comment>
<keyword evidence="7" id="KW-0831">Ubiquinone biosynthesis</keyword>
<keyword evidence="8 12" id="KW-0812">Transmembrane</keyword>
<proteinExistence type="inferred from homology"/>
<evidence type="ECO:0000256" key="9">
    <source>
        <dbReference type="ARBA" id="ARBA00022989"/>
    </source>
</evidence>
<evidence type="ECO:0000256" key="6">
    <source>
        <dbReference type="ARBA" id="ARBA00022679"/>
    </source>
</evidence>
<name>A0A9W6GH37_9BACT</name>
<keyword evidence="14" id="KW-1185">Reference proteome</keyword>
<dbReference type="AlphaFoldDB" id="A0A9W6GH37"/>
<feature type="transmembrane region" description="Helical" evidence="12">
    <location>
        <begin position="283"/>
        <end position="306"/>
    </location>
</feature>
<dbReference type="Pfam" id="PF01040">
    <property type="entry name" value="UbiA"/>
    <property type="match status" value="1"/>
</dbReference>
<evidence type="ECO:0000256" key="3">
    <source>
        <dbReference type="ARBA" id="ARBA00005985"/>
    </source>
</evidence>
<keyword evidence="5" id="KW-0997">Cell inner membrane</keyword>
<comment type="subcellular location">
    <subcellularLocation>
        <location evidence="2">Membrane</location>
        <topology evidence="2">Multi-pass membrane protein</topology>
    </subcellularLocation>
</comment>
<gene>
    <name evidence="13" type="ORF">TISLANDTSLP1_14640</name>
</gene>
<evidence type="ECO:0000313" key="14">
    <source>
        <dbReference type="Proteomes" id="UP001144297"/>
    </source>
</evidence>
<feature type="transmembrane region" description="Helical" evidence="12">
    <location>
        <begin position="106"/>
        <end position="126"/>
    </location>
</feature>
<evidence type="ECO:0000256" key="5">
    <source>
        <dbReference type="ARBA" id="ARBA00022519"/>
    </source>
</evidence>
<dbReference type="EMBL" id="BSDX01000001">
    <property type="protein sequence ID" value="GLI53771.1"/>
    <property type="molecule type" value="Genomic_DNA"/>
</dbReference>